<dbReference type="HOGENOM" id="CLU_161253_0_0_9"/>
<dbReference type="EMBL" id="AEWT01000031">
    <property type="protein sequence ID" value="EGC67985.1"/>
    <property type="molecule type" value="Genomic_DNA"/>
</dbReference>
<dbReference type="AlphaFoldDB" id="F0ENW0"/>
<keyword evidence="1" id="KW-0812">Transmembrane</keyword>
<keyword evidence="1" id="KW-0472">Membrane</keyword>
<dbReference type="Pfam" id="PF06923">
    <property type="entry name" value="GutM"/>
    <property type="match status" value="1"/>
</dbReference>
<evidence type="ECO:0000313" key="3">
    <source>
        <dbReference type="Proteomes" id="UP000004835"/>
    </source>
</evidence>
<keyword evidence="1" id="KW-1133">Transmembrane helix</keyword>
<protein>
    <submittedName>
        <fullName evidence="2">Glucitol operon activator protein (GutM)</fullName>
    </submittedName>
</protein>
<proteinExistence type="predicted"/>
<dbReference type="RefSeq" id="WP_005237226.1">
    <property type="nucleotide sequence ID" value="NZ_GL872323.1"/>
</dbReference>
<evidence type="ECO:0000313" key="2">
    <source>
        <dbReference type="EMBL" id="EGC67985.1"/>
    </source>
</evidence>
<dbReference type="Proteomes" id="UP000004835">
    <property type="component" value="Unassembled WGS sequence"/>
</dbReference>
<feature type="transmembrane region" description="Helical" evidence="1">
    <location>
        <begin position="6"/>
        <end position="26"/>
    </location>
</feature>
<organism evidence="2 3">
    <name type="scientific">Enterococcus casseliflavus ATCC 12755</name>
    <dbReference type="NCBI Taxonomy" id="888066"/>
    <lineage>
        <taxon>Bacteria</taxon>
        <taxon>Bacillati</taxon>
        <taxon>Bacillota</taxon>
        <taxon>Bacilli</taxon>
        <taxon>Lactobacillales</taxon>
        <taxon>Enterococcaceae</taxon>
        <taxon>Enterococcus</taxon>
    </lineage>
</organism>
<dbReference type="InterPro" id="IPR009693">
    <property type="entry name" value="Glucitol_operon_activator"/>
</dbReference>
<sequence length="138" mass="15934">MQGIVVLGTLIVVLQGIFSLFQIRYYQRFVKQLIQRYKNKSGYQLNTEVAKNWYSSVVLVVVTNTQGRIIEAYTYSGLTIFSRFTSCEALVGEQTSQELLKEWQTKKSCLHQKAILSFLDKKNETDYLILGGMNNEIY</sequence>
<reference evidence="2 3" key="1">
    <citation type="submission" date="2011-01" db="EMBL/GenBank/DDBJ databases">
        <authorList>
            <person name="Muzny D."/>
            <person name="Qin X."/>
            <person name="Deng J."/>
            <person name="Jiang H."/>
            <person name="Liu Y."/>
            <person name="Qu J."/>
            <person name="Song X.-Z."/>
            <person name="Zhang L."/>
            <person name="Thornton R."/>
            <person name="Coyle M."/>
            <person name="Francisco L."/>
            <person name="Jackson L."/>
            <person name="Javaid M."/>
            <person name="Korchina V."/>
            <person name="Kovar C."/>
            <person name="Mata R."/>
            <person name="Mathew T."/>
            <person name="Ngo R."/>
            <person name="Nguyen L."/>
            <person name="Nguyen N."/>
            <person name="Okwuonu G."/>
            <person name="Ongeri F."/>
            <person name="Pham C."/>
            <person name="Simmons D."/>
            <person name="Wilczek-Boney K."/>
            <person name="Hale W."/>
            <person name="Jakkamsetti A."/>
            <person name="Pham P."/>
            <person name="Ruth R."/>
            <person name="San Lucas F."/>
            <person name="Warren J."/>
            <person name="Zhang J."/>
            <person name="Zhao Z."/>
            <person name="Zhou C."/>
            <person name="Zhu D."/>
            <person name="Lee S."/>
            <person name="Bess C."/>
            <person name="Blankenburg K."/>
            <person name="Forbes L."/>
            <person name="Fu Q."/>
            <person name="Gubbala S."/>
            <person name="Hirani K."/>
            <person name="Jayaseelan J.C."/>
            <person name="Lara F."/>
            <person name="Munidasa M."/>
            <person name="Palculict T."/>
            <person name="Patil S."/>
            <person name="Pu L.-L."/>
            <person name="Saada N."/>
            <person name="Tang L."/>
            <person name="Weissenberger G."/>
            <person name="Zhu Y."/>
            <person name="Hemphill L."/>
            <person name="Shang Y."/>
            <person name="Youmans B."/>
            <person name="Ayvaz T."/>
            <person name="Ross M."/>
            <person name="Santibanez J."/>
            <person name="Aqrawi P."/>
            <person name="Gross S."/>
            <person name="Joshi V."/>
            <person name="Fowler G."/>
            <person name="Nazareth L."/>
            <person name="Reid J."/>
            <person name="Worley K."/>
            <person name="Petrosino J."/>
            <person name="Highlander S."/>
            <person name="Gibbs R."/>
        </authorList>
    </citation>
    <scope>NUCLEOTIDE SEQUENCE [LARGE SCALE GENOMIC DNA]</scope>
    <source>
        <strain evidence="2 3">ATCC 12755</strain>
    </source>
</reference>
<evidence type="ECO:0000256" key="1">
    <source>
        <dbReference type="SAM" id="Phobius"/>
    </source>
</evidence>
<gene>
    <name evidence="2" type="ORF">HMPREF9087_3102</name>
</gene>
<comment type="caution">
    <text evidence="2">The sequence shown here is derived from an EMBL/GenBank/DDBJ whole genome shotgun (WGS) entry which is preliminary data.</text>
</comment>
<name>F0ENW0_ENTCA</name>
<accession>F0ENW0</accession>